<dbReference type="Proteomes" id="UP000226403">
    <property type="component" value="Segment"/>
</dbReference>
<protein>
    <submittedName>
        <fullName evidence="1">Uncharacterized protein</fullName>
    </submittedName>
</protein>
<proteinExistence type="predicted"/>
<gene>
    <name evidence="1" type="ORF">Phi17218_083</name>
</gene>
<dbReference type="EMBL" id="KT962247">
    <property type="protein sequence ID" value="ALO80486.1"/>
    <property type="molecule type" value="Genomic_DNA"/>
</dbReference>
<organism evidence="1 2">
    <name type="scientific">Cellulophaga phage phi17:2_18</name>
    <dbReference type="NCBI Taxonomy" id="1747283"/>
    <lineage>
        <taxon>Viruses</taxon>
        <taxon>Duplodnaviria</taxon>
        <taxon>Heunggongvirae</taxon>
        <taxon>Uroviricota</taxon>
        <taxon>Caudoviricetes</taxon>
        <taxon>Lightbulbvirus</taxon>
        <taxon>Lightbulbvirus Cba172</taxon>
    </lineage>
</organism>
<reference evidence="1 2" key="1">
    <citation type="submission" date="2015-10" db="EMBL/GenBank/DDBJ databases">
        <title>Large-scale maps of variable infection efficiencies in aquatic Bacteriodetes phage-host model systems.</title>
        <authorList>
            <person name="Holmfeldt K."/>
            <person name="Solonenko N."/>
            <person name="Howard-Varona C."/>
            <person name="Moreno M."/>
            <person name="Malmstrom R.R."/>
            <person name="Blow M.J."/>
            <person name="Sullivan M.B."/>
        </authorList>
    </citation>
    <scope>NUCLEOTIDE SEQUENCE [LARGE SCALE GENOMIC DNA]</scope>
</reference>
<evidence type="ECO:0000313" key="1">
    <source>
        <dbReference type="EMBL" id="ALO80486.1"/>
    </source>
</evidence>
<evidence type="ECO:0000313" key="2">
    <source>
        <dbReference type="Proteomes" id="UP000226403"/>
    </source>
</evidence>
<name>A0A0S2MX39_9CAUD</name>
<sequence>MIYNYHPILGLQYSCMEIPIVSIDLGALPVLSKEDLNKFLTEWKEIKNLCISLPSAVTETIYSPIISNF</sequence>
<accession>A0A0S2MX39</accession>